<protein>
    <recommendedName>
        <fullName evidence="1">DUF5824 domain-containing protein</fullName>
    </recommendedName>
</protein>
<dbReference type="Pfam" id="PF19141">
    <property type="entry name" value="DUF5824"/>
    <property type="match status" value="1"/>
</dbReference>
<sequence length="167" mass="19455">MVLVTYKGITKNLPDRYLEGLKGKERKAQIKSIFENTVRPKTSFISKKSNWTETFNAVYGKEIEKMKNGRNLKNIANVSKIPVKALEEVFTKGVAAYYNGGSRPNQTPESWAYARVYSYIMGGNTRKVDAHITKKYNVQFTYFIKQSKTMKKRKNFKKTYRKNNERN</sequence>
<dbReference type="EMBL" id="MN741017">
    <property type="protein sequence ID" value="QHU22701.1"/>
    <property type="molecule type" value="Genomic_DNA"/>
</dbReference>
<evidence type="ECO:0000313" key="2">
    <source>
        <dbReference type="EMBL" id="QHU22701.1"/>
    </source>
</evidence>
<accession>A0A6C0KZN4</accession>
<reference evidence="2" key="1">
    <citation type="journal article" date="2020" name="Nature">
        <title>Giant virus diversity and host interactions through global metagenomics.</title>
        <authorList>
            <person name="Schulz F."/>
            <person name="Roux S."/>
            <person name="Paez-Espino D."/>
            <person name="Jungbluth S."/>
            <person name="Walsh D.A."/>
            <person name="Denef V.J."/>
            <person name="McMahon K.D."/>
            <person name="Konstantinidis K.T."/>
            <person name="Eloe-Fadrosh E.A."/>
            <person name="Kyrpides N.C."/>
            <person name="Woyke T."/>
        </authorList>
    </citation>
    <scope>NUCLEOTIDE SEQUENCE</scope>
    <source>
        <strain evidence="2">GVMAG-S-ERX555907-63</strain>
    </source>
</reference>
<proteinExistence type="predicted"/>
<name>A0A6C0KZN4_9ZZZZ</name>
<dbReference type="AlphaFoldDB" id="A0A6C0KZN4"/>
<evidence type="ECO:0000259" key="1">
    <source>
        <dbReference type="Pfam" id="PF19141"/>
    </source>
</evidence>
<feature type="domain" description="DUF5824" evidence="1">
    <location>
        <begin position="14"/>
        <end position="127"/>
    </location>
</feature>
<dbReference type="InterPro" id="IPR043862">
    <property type="entry name" value="DUF5824"/>
</dbReference>
<organism evidence="2">
    <name type="scientific">viral metagenome</name>
    <dbReference type="NCBI Taxonomy" id="1070528"/>
    <lineage>
        <taxon>unclassified sequences</taxon>
        <taxon>metagenomes</taxon>
        <taxon>organismal metagenomes</taxon>
    </lineage>
</organism>